<evidence type="ECO:0000313" key="3">
    <source>
        <dbReference type="EMBL" id="KAL1129521.1"/>
    </source>
</evidence>
<evidence type="ECO:0000256" key="1">
    <source>
        <dbReference type="SAM" id="MobiDB-lite"/>
    </source>
</evidence>
<proteinExistence type="predicted"/>
<feature type="region of interest" description="Disordered" evidence="1">
    <location>
        <begin position="509"/>
        <end position="545"/>
    </location>
</feature>
<keyword evidence="4" id="KW-1185">Reference proteome</keyword>
<feature type="domain" description="Pre-C2HC" evidence="2">
    <location>
        <begin position="649"/>
        <end position="709"/>
    </location>
</feature>
<organism evidence="3 4">
    <name type="scientific">Ranatra chinensis</name>
    <dbReference type="NCBI Taxonomy" id="642074"/>
    <lineage>
        <taxon>Eukaryota</taxon>
        <taxon>Metazoa</taxon>
        <taxon>Ecdysozoa</taxon>
        <taxon>Arthropoda</taxon>
        <taxon>Hexapoda</taxon>
        <taxon>Insecta</taxon>
        <taxon>Pterygota</taxon>
        <taxon>Neoptera</taxon>
        <taxon>Paraneoptera</taxon>
        <taxon>Hemiptera</taxon>
        <taxon>Heteroptera</taxon>
        <taxon>Panheteroptera</taxon>
        <taxon>Nepomorpha</taxon>
        <taxon>Nepidae</taxon>
        <taxon>Ranatrinae</taxon>
        <taxon>Ranatra</taxon>
    </lineage>
</organism>
<reference evidence="3 4" key="1">
    <citation type="submission" date="2024-07" db="EMBL/GenBank/DDBJ databases">
        <title>Chromosome-level genome assembly of the water stick insect Ranatra chinensis (Heteroptera: Nepidae).</title>
        <authorList>
            <person name="Liu X."/>
        </authorList>
    </citation>
    <scope>NUCLEOTIDE SEQUENCE [LARGE SCALE GENOMIC DNA]</scope>
    <source>
        <strain evidence="3">Cailab_2021Rc</strain>
        <tissue evidence="3">Muscle</tissue>
    </source>
</reference>
<dbReference type="Pfam" id="PF07530">
    <property type="entry name" value="PRE_C2HC"/>
    <property type="match status" value="1"/>
</dbReference>
<comment type="caution">
    <text evidence="3">The sequence shown here is derived from an EMBL/GenBank/DDBJ whole genome shotgun (WGS) entry which is preliminary data.</text>
</comment>
<protein>
    <recommendedName>
        <fullName evidence="2">Pre-C2HC domain-containing protein</fullName>
    </recommendedName>
</protein>
<dbReference type="InterPro" id="IPR006579">
    <property type="entry name" value="Pre_C2HC_dom"/>
</dbReference>
<sequence length="738" mass="82710">MYCFGAAELPGRSGDGRVAFLGGSRDHMIRWLESQSGENALQFGRSDWRRELCGSIRSPDAVNHLNVREKIRGVFHLEGDPIPATGRVLHHIDLDSDRPVFMKPVLYQCVKSALLARDGSNASESRIHDIVVAPSKPENYRIVIRHLKEKNYSYHTYQLHSAKAFRVVMRGLNRRVIVEEIQADVESQGHRREEYCGGVFLIVAQAFDWVWYPGLLLKLKKILPNTNHLILQSYRCDRFPVISKGDKFSEYILNIWRHLPMRSAPRIEEGRGPSGGAPPSRHRWAHGGAGRGRQAAAKQEVVRLHGGRCLHHPGLNSAEGGIGGWESLPSPNDPGTDGRAAIPTSADTSTPRRRDSCHSTTPRKARTSENRPQQLISPIRRSRHPDCKTDDGGQAISSKQKNVCFQEVTTKSLILNVTQIYIARLGVPPRSSTIGALAVILCRDRKSCKPIGALVILPLKYKYHRGLNSRNNESRSCRRRDNIYLRLLLCKDAVRLQWIDPRLEAPPPAGGYRLQGPSRNEKTGALSDSSSDDESAQVRKCNTTESAAPITSSHKIATKACKIPPFTVFPKGIRMIEINSAFVEECKPEGLKTVKTKDGTRMYTKKSKDYVSIQNFLERKGIPHIIFILKDDRPIKYVIRGVDDETLPEELLAELKSEGFPVIRVAQLKSTGDKRRLPLFLVEFHPAVDKNKVNGITNILEMGVRVEPYKTPKTLLQCHNCQRLGHGAQGCSAERRCV</sequence>
<evidence type="ECO:0000259" key="2">
    <source>
        <dbReference type="Pfam" id="PF07530"/>
    </source>
</evidence>
<accession>A0ABD0YDX9</accession>
<dbReference type="EMBL" id="JBFDAA010000008">
    <property type="protein sequence ID" value="KAL1129521.1"/>
    <property type="molecule type" value="Genomic_DNA"/>
</dbReference>
<gene>
    <name evidence="3" type="ORF">AAG570_012466</name>
</gene>
<name>A0ABD0YDX9_9HEMI</name>
<feature type="region of interest" description="Disordered" evidence="1">
    <location>
        <begin position="313"/>
        <end position="395"/>
    </location>
</feature>
<feature type="region of interest" description="Disordered" evidence="1">
    <location>
        <begin position="266"/>
        <end position="299"/>
    </location>
</feature>
<dbReference type="AlphaFoldDB" id="A0ABD0YDX9"/>
<evidence type="ECO:0000313" key="4">
    <source>
        <dbReference type="Proteomes" id="UP001558652"/>
    </source>
</evidence>
<dbReference type="Proteomes" id="UP001558652">
    <property type="component" value="Unassembled WGS sequence"/>
</dbReference>